<dbReference type="GO" id="GO:0016787">
    <property type="term" value="F:hydrolase activity"/>
    <property type="evidence" value="ECO:0007669"/>
    <property type="project" value="InterPro"/>
</dbReference>
<gene>
    <name evidence="2" type="ORF">CHYS00102_LOCUS833</name>
</gene>
<dbReference type="InterPro" id="IPR023198">
    <property type="entry name" value="PGP-like_dom2"/>
</dbReference>
<evidence type="ECO:0000313" key="2">
    <source>
        <dbReference type="EMBL" id="CAD8873675.1"/>
    </source>
</evidence>
<evidence type="ECO:0000256" key="1">
    <source>
        <dbReference type="SAM" id="SignalP"/>
    </source>
</evidence>
<dbReference type="NCBIfam" id="TIGR01509">
    <property type="entry name" value="HAD-SF-IA-v3"/>
    <property type="match status" value="1"/>
</dbReference>
<proteinExistence type="predicted"/>
<protein>
    <submittedName>
        <fullName evidence="2">Uncharacterized protein</fullName>
    </submittedName>
</protein>
<dbReference type="InterPro" id="IPR023214">
    <property type="entry name" value="HAD_sf"/>
</dbReference>
<dbReference type="SFLD" id="SFLDG01129">
    <property type="entry name" value="C1.5:_HAD__Beta-PGM__Phosphata"/>
    <property type="match status" value="1"/>
</dbReference>
<reference evidence="2" key="1">
    <citation type="submission" date="2021-01" db="EMBL/GenBank/DDBJ databases">
        <authorList>
            <person name="Corre E."/>
            <person name="Pelletier E."/>
            <person name="Niang G."/>
            <person name="Scheremetjew M."/>
            <person name="Finn R."/>
            <person name="Kale V."/>
            <person name="Holt S."/>
            <person name="Cochrane G."/>
            <person name="Meng A."/>
            <person name="Brown T."/>
            <person name="Cohen L."/>
        </authorList>
    </citation>
    <scope>NUCLEOTIDE SEQUENCE</scope>
    <source>
        <strain evidence="2">308</strain>
    </source>
</reference>
<keyword evidence="1" id="KW-0732">Signal</keyword>
<dbReference type="PANTHER" id="PTHR42896:SF4">
    <property type="entry name" value="OS08G0485900 PROTEIN"/>
    <property type="match status" value="1"/>
</dbReference>
<name>A0A7S1FLB4_9STRA</name>
<dbReference type="InterPro" id="IPR044999">
    <property type="entry name" value="CbbY-like"/>
</dbReference>
<dbReference type="SFLD" id="SFLDS00003">
    <property type="entry name" value="Haloacid_Dehalogenase"/>
    <property type="match status" value="1"/>
</dbReference>
<dbReference type="PANTHER" id="PTHR42896">
    <property type="entry name" value="XYLULOSE-1,5-BISPHOSPHATE (XUBP) PHOSPHATASE"/>
    <property type="match status" value="1"/>
</dbReference>
<dbReference type="SUPFAM" id="SSF56784">
    <property type="entry name" value="HAD-like"/>
    <property type="match status" value="1"/>
</dbReference>
<dbReference type="InterPro" id="IPR006439">
    <property type="entry name" value="HAD-SF_hydro_IA"/>
</dbReference>
<dbReference type="AlphaFoldDB" id="A0A7S1FLB4"/>
<organism evidence="2">
    <name type="scientific">Corethron hystrix</name>
    <dbReference type="NCBI Taxonomy" id="216773"/>
    <lineage>
        <taxon>Eukaryota</taxon>
        <taxon>Sar</taxon>
        <taxon>Stramenopiles</taxon>
        <taxon>Ochrophyta</taxon>
        <taxon>Bacillariophyta</taxon>
        <taxon>Coscinodiscophyceae</taxon>
        <taxon>Corethrophycidae</taxon>
        <taxon>Corethrales</taxon>
        <taxon>Corethraceae</taxon>
        <taxon>Corethron</taxon>
    </lineage>
</organism>
<dbReference type="Gene3D" id="1.10.150.240">
    <property type="entry name" value="Putative phosphatase, domain 2"/>
    <property type="match status" value="1"/>
</dbReference>
<feature type="signal peptide" evidence="1">
    <location>
        <begin position="1"/>
        <end position="20"/>
    </location>
</feature>
<dbReference type="Pfam" id="PF00702">
    <property type="entry name" value="Hydrolase"/>
    <property type="match status" value="1"/>
</dbReference>
<dbReference type="InterPro" id="IPR036412">
    <property type="entry name" value="HAD-like_sf"/>
</dbReference>
<feature type="chain" id="PRO_5030894731" evidence="1">
    <location>
        <begin position="21"/>
        <end position="352"/>
    </location>
</feature>
<dbReference type="Gene3D" id="3.40.50.1000">
    <property type="entry name" value="HAD superfamily/HAD-like"/>
    <property type="match status" value="1"/>
</dbReference>
<sequence>MQVKLQLFAFAVFSAHECVAFSPMLRKPSFASVSQQMSSLPSSSTLLSTRPSSPTALSAYDYALLFDCDGVIIETEELHRLAYNAAFDAATLKVDGEPVEWTVEYYDILQNTVGGGKPKMFYHFRETMGGRFPTFVENGEDKASPETEEERQALIDSLQANKTNIYKDLIAAKAVPRPGVIELMDEALADPSIAVGVCSASTKAAVTKVLDVTLGEERRNKLDVTILGDDVSKLKPDPMIYNTAAEKLGMDKTKCVVIEDSIVGLKAAKAAGMKCLITYTSSTEAEDFYGQGADAKVPDLGSRCVTLESIFGPLRAGKDEIVSEMKDQSVKNETEEQDELSKLRDLLMTIEL</sequence>
<dbReference type="EMBL" id="HBFR01001265">
    <property type="protein sequence ID" value="CAD8873675.1"/>
    <property type="molecule type" value="Transcribed_RNA"/>
</dbReference>
<accession>A0A7S1FLB4</accession>